<name>A0A8M1KF31_CLUHA</name>
<feature type="region of interest" description="Disordered" evidence="1">
    <location>
        <begin position="722"/>
        <end position="766"/>
    </location>
</feature>
<dbReference type="AlphaFoldDB" id="A0A8M1KF31"/>
<proteinExistence type="predicted"/>
<dbReference type="InterPro" id="IPR031405">
    <property type="entry name" value="NRIP1_RD1"/>
</dbReference>
<gene>
    <name evidence="5" type="primary">LOC122130478</name>
</gene>
<feature type="region of interest" description="Disordered" evidence="1">
    <location>
        <begin position="1"/>
        <end position="111"/>
    </location>
</feature>
<reference evidence="5" key="1">
    <citation type="submission" date="2025-08" db="UniProtKB">
        <authorList>
            <consortium name="RefSeq"/>
        </authorList>
    </citation>
    <scope>IDENTIFICATION</scope>
</reference>
<evidence type="ECO:0000259" key="2">
    <source>
        <dbReference type="Pfam" id="PF15687"/>
    </source>
</evidence>
<dbReference type="Proteomes" id="UP000515152">
    <property type="component" value="Unplaced"/>
</dbReference>
<evidence type="ECO:0000259" key="3">
    <source>
        <dbReference type="Pfam" id="PF15688"/>
    </source>
</evidence>
<feature type="compositionally biased region" description="Polar residues" evidence="1">
    <location>
        <begin position="156"/>
        <end position="165"/>
    </location>
</feature>
<feature type="compositionally biased region" description="Low complexity" evidence="1">
    <location>
        <begin position="430"/>
        <end position="443"/>
    </location>
</feature>
<evidence type="ECO:0000313" key="5">
    <source>
        <dbReference type="RefSeq" id="XP_042561130.1"/>
    </source>
</evidence>
<feature type="compositionally biased region" description="Polar residues" evidence="1">
    <location>
        <begin position="298"/>
        <end position="317"/>
    </location>
</feature>
<dbReference type="GO" id="GO:0006357">
    <property type="term" value="P:regulation of transcription by RNA polymerase II"/>
    <property type="evidence" value="ECO:0007669"/>
    <property type="project" value="InterPro"/>
</dbReference>
<feature type="compositionally biased region" description="Pro residues" evidence="1">
    <location>
        <begin position="40"/>
        <end position="50"/>
    </location>
</feature>
<feature type="domain" description="Nuclear receptor-interacting protein 1 repression" evidence="2">
    <location>
        <begin position="2"/>
        <end position="316"/>
    </location>
</feature>
<feature type="non-terminal residue" evidence="5">
    <location>
        <position position="766"/>
    </location>
</feature>
<dbReference type="GO" id="GO:0005102">
    <property type="term" value="F:signaling receptor binding"/>
    <property type="evidence" value="ECO:0007669"/>
    <property type="project" value="InterPro"/>
</dbReference>
<keyword evidence="4" id="KW-1185">Reference proteome</keyword>
<organism evidence="4 5">
    <name type="scientific">Clupea harengus</name>
    <name type="common">Atlantic herring</name>
    <dbReference type="NCBI Taxonomy" id="7950"/>
    <lineage>
        <taxon>Eukaryota</taxon>
        <taxon>Metazoa</taxon>
        <taxon>Chordata</taxon>
        <taxon>Craniata</taxon>
        <taxon>Vertebrata</taxon>
        <taxon>Euteleostomi</taxon>
        <taxon>Actinopterygii</taxon>
        <taxon>Neopterygii</taxon>
        <taxon>Teleostei</taxon>
        <taxon>Clupei</taxon>
        <taxon>Clupeiformes</taxon>
        <taxon>Clupeoidei</taxon>
        <taxon>Clupeidae</taxon>
        <taxon>Clupea</taxon>
    </lineage>
</organism>
<dbReference type="OrthoDB" id="9878150at2759"/>
<feature type="compositionally biased region" description="Polar residues" evidence="1">
    <location>
        <begin position="328"/>
        <end position="337"/>
    </location>
</feature>
<dbReference type="KEGG" id="char:122130478"/>
<feature type="region of interest" description="Disordered" evidence="1">
    <location>
        <begin position="140"/>
        <end position="231"/>
    </location>
</feature>
<dbReference type="InterPro" id="IPR026649">
    <property type="entry name" value="NRIP1"/>
</dbReference>
<feature type="region of interest" description="Disordered" evidence="1">
    <location>
        <begin position="389"/>
        <end position="506"/>
    </location>
</feature>
<feature type="compositionally biased region" description="Polar residues" evidence="1">
    <location>
        <begin position="677"/>
        <end position="686"/>
    </location>
</feature>
<feature type="region of interest" description="Disordered" evidence="1">
    <location>
        <begin position="295"/>
        <end position="355"/>
    </location>
</feature>
<dbReference type="Pfam" id="PF15688">
    <property type="entry name" value="NRIP1_repr_2"/>
    <property type="match status" value="1"/>
</dbReference>
<dbReference type="GO" id="GO:0005634">
    <property type="term" value="C:nucleus"/>
    <property type="evidence" value="ECO:0007669"/>
    <property type="project" value="InterPro"/>
</dbReference>
<feature type="compositionally biased region" description="Low complexity" evidence="1">
    <location>
        <begin position="457"/>
        <end position="468"/>
    </location>
</feature>
<dbReference type="PANTHER" id="PTHR15088:SF0">
    <property type="entry name" value="NUCLEAR RECEPTOR-INTERACTING PROTEIN 1"/>
    <property type="match status" value="1"/>
</dbReference>
<sequence>MHRVTGGQGATATQRCQAGQGNQEQGNSKASTPSQGQPNHAPPPPLPQGPDPERMAPHSGLTQHLKKARLLRSEAWTEHESRKRPTPPAELNGQRPGDPEEHAAALNGSSKCKGESTLLASLLQSFSSRLQNVALSQQLVQSLKHHQEQQQQQQQDGSSHINKSQQEGEKEAGPCRESATNRLKGLIKKSKAQNQSNSVPYQRRRTSQERQSESPKGLQKNGQSSSTESLSCAQRLKAVANLVNIRSSPAPSPRPSVACSQLALLLSSEAHLQQYSREQALKAQLAGRSASERLAAMATQTQDTKPMTTSDTLSSLHAKNGSAPQMALASSRQSLSGTPPGHGRTGSSPRPLLPFRERRPFERPFASRPSQNCSSLLLQLLNNHNTQHQLNSQGHLRGDFSSTSTRGSPVLSDGGHSTPDSSFPKDSSDAESCSSSCSPIDLSLKSRRVSAPPPISSPSSSSSTSSSPALDRITESLINKWKPDPPLPSTVRSKERELESNPEMKPHHKVTLLQLLLDHKNNENVNKSLDNPDLHPVIIPKVSGAPVARQTVVNRCEEIRTLSPQCGLVSKSPLILPALSYGKDTSSASSPYSLYDSSHSQSIPLDLCKNKSFPSEPSATEPAFSASKLLQNLAQSGKACVSSPPPLKTSMPSVQRPPPQEMKLDHSVTLLEKLTAPVQQSPSPRSEGTYVIPSRRPESSQSASEIENLLERRTVLQLLLGNGTSSKDKVGGKRKREAVRGNCQDRQSSHCESLGSVRGNCQDRQS</sequence>
<protein>
    <submittedName>
        <fullName evidence="5">Nuclear receptor-interacting protein 1-like</fullName>
    </submittedName>
</protein>
<feature type="compositionally biased region" description="Basic and acidic residues" evidence="1">
    <location>
        <begin position="71"/>
        <end position="83"/>
    </location>
</feature>
<dbReference type="GeneID" id="122130478"/>
<dbReference type="Pfam" id="PF15687">
    <property type="entry name" value="NRIP1_repr_1"/>
    <property type="match status" value="1"/>
</dbReference>
<accession>A0A8M1KF31</accession>
<feature type="region of interest" description="Disordered" evidence="1">
    <location>
        <begin position="674"/>
        <end position="704"/>
    </location>
</feature>
<dbReference type="RefSeq" id="XP_042561130.1">
    <property type="nucleotide sequence ID" value="XM_042705196.1"/>
</dbReference>
<dbReference type="PANTHER" id="PTHR15088">
    <property type="entry name" value="NUCLEAR FACTOR RIP140"/>
    <property type="match status" value="1"/>
</dbReference>
<feature type="region of interest" description="Disordered" evidence="1">
    <location>
        <begin position="638"/>
        <end position="661"/>
    </location>
</feature>
<evidence type="ECO:0000256" key="1">
    <source>
        <dbReference type="SAM" id="MobiDB-lite"/>
    </source>
</evidence>
<dbReference type="GO" id="GO:0003712">
    <property type="term" value="F:transcription coregulator activity"/>
    <property type="evidence" value="ECO:0007669"/>
    <property type="project" value="InterPro"/>
</dbReference>
<feature type="compositionally biased region" description="Polar residues" evidence="1">
    <location>
        <begin position="10"/>
        <end position="32"/>
    </location>
</feature>
<dbReference type="InterPro" id="IPR031406">
    <property type="entry name" value="NRIP1_RD2"/>
</dbReference>
<evidence type="ECO:0000313" key="4">
    <source>
        <dbReference type="Proteomes" id="UP000515152"/>
    </source>
</evidence>
<feature type="domain" description="Nuclear receptor-interacting protein 1 repression" evidence="3">
    <location>
        <begin position="409"/>
        <end position="738"/>
    </location>
</feature>
<feature type="compositionally biased region" description="Basic and acidic residues" evidence="1">
    <location>
        <begin position="492"/>
        <end position="505"/>
    </location>
</feature>
<feature type="compositionally biased region" description="Polar residues" evidence="1">
    <location>
        <begin position="220"/>
        <end position="231"/>
    </location>
</feature>